<accession>A0A538U4H1</accession>
<evidence type="ECO:0008006" key="3">
    <source>
        <dbReference type="Google" id="ProtNLM"/>
    </source>
</evidence>
<comment type="caution">
    <text evidence="1">The sequence shown here is derived from an EMBL/GenBank/DDBJ whole genome shotgun (WGS) entry which is preliminary data.</text>
</comment>
<dbReference type="AlphaFoldDB" id="A0A538U4H1"/>
<proteinExistence type="predicted"/>
<evidence type="ECO:0000313" key="1">
    <source>
        <dbReference type="EMBL" id="TMQ70777.1"/>
    </source>
</evidence>
<gene>
    <name evidence="1" type="ORF">E6K80_07475</name>
</gene>
<dbReference type="Proteomes" id="UP000319836">
    <property type="component" value="Unassembled WGS sequence"/>
</dbReference>
<sequence>MSGRSSFGFDVRDEQSDRLSLQYFDFSFRFPIGLGTPGFFFRPFFDKSRQDLGLFWELGGDTADVAARLAFTFEDMFNELWAFRQTRLGQDSEPYERHPYEPAFWLRVRRPDARAEIGGQWLTPSRKRFQTFDGSPERHATLWGALGFASLEANLAGATFEAEGVNRQALAREAPPGAPLYGGDFRRQWSVETAARRGIGGRSEIEARWIYQESAEGSDPPYASRRLGTVDRVLQLEVRTQRGRFGARIGGLHDRITVDRVGDPLPGYDTRIESRAYIGLSRRFGRVSMDVVEGIELDPEPYDVWLVHDKAFAHLQTTF</sequence>
<organism evidence="1 2">
    <name type="scientific">Eiseniibacteriota bacterium</name>
    <dbReference type="NCBI Taxonomy" id="2212470"/>
    <lineage>
        <taxon>Bacteria</taxon>
        <taxon>Candidatus Eiseniibacteriota</taxon>
    </lineage>
</organism>
<protein>
    <recommendedName>
        <fullName evidence="3">TonB-dependent receptor</fullName>
    </recommendedName>
</protein>
<dbReference type="EMBL" id="VBPA01000180">
    <property type="protein sequence ID" value="TMQ70777.1"/>
    <property type="molecule type" value="Genomic_DNA"/>
</dbReference>
<reference evidence="1 2" key="1">
    <citation type="journal article" date="2019" name="Nat. Microbiol.">
        <title>Mediterranean grassland soil C-N compound turnover is dependent on rainfall and depth, and is mediated by genomically divergent microorganisms.</title>
        <authorList>
            <person name="Diamond S."/>
            <person name="Andeer P.F."/>
            <person name="Li Z."/>
            <person name="Crits-Christoph A."/>
            <person name="Burstein D."/>
            <person name="Anantharaman K."/>
            <person name="Lane K.R."/>
            <person name="Thomas B.C."/>
            <person name="Pan C."/>
            <person name="Northen T.R."/>
            <person name="Banfield J.F."/>
        </authorList>
    </citation>
    <scope>NUCLEOTIDE SEQUENCE [LARGE SCALE GENOMIC DNA]</scope>
    <source>
        <strain evidence="1">WS_10</strain>
    </source>
</reference>
<evidence type="ECO:0000313" key="2">
    <source>
        <dbReference type="Proteomes" id="UP000319836"/>
    </source>
</evidence>
<name>A0A538U4H1_UNCEI</name>